<evidence type="ECO:0000259" key="4">
    <source>
        <dbReference type="PROSITE" id="PS00497"/>
    </source>
</evidence>
<dbReference type="EMBL" id="JAUKTV010000011">
    <property type="protein sequence ID" value="KAK0723624.1"/>
    <property type="molecule type" value="Genomic_DNA"/>
</dbReference>
<proteinExistence type="predicted"/>
<dbReference type="SUPFAM" id="SSF48056">
    <property type="entry name" value="Di-copper centre-containing domain"/>
    <property type="match status" value="1"/>
</dbReference>
<protein>
    <recommendedName>
        <fullName evidence="4">Tyrosinase copper-binding domain-containing protein</fullName>
    </recommendedName>
</protein>
<feature type="chain" id="PRO_5041263870" description="Tyrosinase copper-binding domain-containing protein" evidence="3">
    <location>
        <begin position="20"/>
        <end position="352"/>
    </location>
</feature>
<keyword evidence="2" id="KW-0560">Oxidoreductase</keyword>
<evidence type="ECO:0000313" key="6">
    <source>
        <dbReference type="Proteomes" id="UP001172159"/>
    </source>
</evidence>
<dbReference type="Gene3D" id="1.10.1280.10">
    <property type="entry name" value="Di-copper center containing domain from catechol oxidase"/>
    <property type="match status" value="1"/>
</dbReference>
<sequence>MVAGIKSLVICATAAVAACTPTPPSPTPIVRKEWRTLTTSQKAEYINAVKCILAKPALTPEGSPPTGHGVISRYDNLVYTHIQQTFSVHYVGHFLAWHRLFTATYEKMLRNECGYTGAQPYWDWTLDAADITASPVFDPVTGFGGNGPYVPDDPTSWFPPVPGRTGGGCVVDGPFAGINDLVHLGPQSSVAYNPQCLKRDLSPYFAGRYLGMNQTQLTLSQPDFGWFNAVVEGGPSFDASGLHGGGHYSVGGSFGQMGDLYTSPADPIFHLHHANLDRVWWSWQSLNLPARLADISGPSVMMDTSSPNVTLSWPLSVGVSGVDTAVGDVMKVDACGSGGSLCYTYDSLYTLL</sequence>
<dbReference type="InterPro" id="IPR002227">
    <property type="entry name" value="Tyrosinase_Cu-bd"/>
</dbReference>
<comment type="caution">
    <text evidence="5">The sequence shown here is derived from an EMBL/GenBank/DDBJ whole genome shotgun (WGS) entry which is preliminary data.</text>
</comment>
<dbReference type="InterPro" id="IPR008922">
    <property type="entry name" value="Di-copper_centre_dom_sf"/>
</dbReference>
<dbReference type="InterPro" id="IPR050316">
    <property type="entry name" value="Tyrosinase/Hemocyanin"/>
</dbReference>
<feature type="domain" description="Tyrosinase copper-binding" evidence="4">
    <location>
        <begin position="89"/>
        <end position="106"/>
    </location>
</feature>
<dbReference type="PRINTS" id="PR00092">
    <property type="entry name" value="TYROSINASE"/>
</dbReference>
<organism evidence="5 6">
    <name type="scientific">Apiosordaria backusii</name>
    <dbReference type="NCBI Taxonomy" id="314023"/>
    <lineage>
        <taxon>Eukaryota</taxon>
        <taxon>Fungi</taxon>
        <taxon>Dikarya</taxon>
        <taxon>Ascomycota</taxon>
        <taxon>Pezizomycotina</taxon>
        <taxon>Sordariomycetes</taxon>
        <taxon>Sordariomycetidae</taxon>
        <taxon>Sordariales</taxon>
        <taxon>Lasiosphaeriaceae</taxon>
        <taxon>Apiosordaria</taxon>
    </lineage>
</organism>
<feature type="signal peptide" evidence="3">
    <location>
        <begin position="1"/>
        <end position="19"/>
    </location>
</feature>
<dbReference type="PROSITE" id="PS00497">
    <property type="entry name" value="TYROSINASE_1"/>
    <property type="match status" value="1"/>
</dbReference>
<evidence type="ECO:0000256" key="2">
    <source>
        <dbReference type="ARBA" id="ARBA00023002"/>
    </source>
</evidence>
<dbReference type="Pfam" id="PF00264">
    <property type="entry name" value="Tyrosinase"/>
    <property type="match status" value="1"/>
</dbReference>
<evidence type="ECO:0000256" key="3">
    <source>
        <dbReference type="SAM" id="SignalP"/>
    </source>
</evidence>
<dbReference type="Proteomes" id="UP001172159">
    <property type="component" value="Unassembled WGS sequence"/>
</dbReference>
<keyword evidence="6" id="KW-1185">Reference proteome</keyword>
<name>A0AA40AX45_9PEZI</name>
<dbReference type="PANTHER" id="PTHR11474:SF125">
    <property type="entry name" value="N-ACETYL-6-HYDROXYTRYPTOPHAN OXIDASE IVOB-RELATED"/>
    <property type="match status" value="1"/>
</dbReference>
<keyword evidence="3" id="KW-0732">Signal</keyword>
<dbReference type="GO" id="GO:0046872">
    <property type="term" value="F:metal ion binding"/>
    <property type="evidence" value="ECO:0007669"/>
    <property type="project" value="UniProtKB-KW"/>
</dbReference>
<dbReference type="PANTHER" id="PTHR11474">
    <property type="entry name" value="TYROSINASE FAMILY MEMBER"/>
    <property type="match status" value="1"/>
</dbReference>
<dbReference type="GO" id="GO:0016491">
    <property type="term" value="F:oxidoreductase activity"/>
    <property type="evidence" value="ECO:0007669"/>
    <property type="project" value="UniProtKB-KW"/>
</dbReference>
<dbReference type="PROSITE" id="PS51257">
    <property type="entry name" value="PROKAR_LIPOPROTEIN"/>
    <property type="match status" value="1"/>
</dbReference>
<evidence type="ECO:0000313" key="5">
    <source>
        <dbReference type="EMBL" id="KAK0723624.1"/>
    </source>
</evidence>
<reference evidence="5" key="1">
    <citation type="submission" date="2023-06" db="EMBL/GenBank/DDBJ databases">
        <title>Genome-scale phylogeny and comparative genomics of the fungal order Sordariales.</title>
        <authorList>
            <consortium name="Lawrence Berkeley National Laboratory"/>
            <person name="Hensen N."/>
            <person name="Bonometti L."/>
            <person name="Westerberg I."/>
            <person name="Brannstrom I.O."/>
            <person name="Guillou S."/>
            <person name="Cros-Aarteil S."/>
            <person name="Calhoun S."/>
            <person name="Haridas S."/>
            <person name="Kuo A."/>
            <person name="Mondo S."/>
            <person name="Pangilinan J."/>
            <person name="Riley R."/>
            <person name="Labutti K."/>
            <person name="Andreopoulos B."/>
            <person name="Lipzen A."/>
            <person name="Chen C."/>
            <person name="Yanf M."/>
            <person name="Daum C."/>
            <person name="Ng V."/>
            <person name="Clum A."/>
            <person name="Steindorff A."/>
            <person name="Ohm R."/>
            <person name="Martin F."/>
            <person name="Silar P."/>
            <person name="Natvig D."/>
            <person name="Lalanne C."/>
            <person name="Gautier V."/>
            <person name="Ament-Velasquez S.L."/>
            <person name="Kruys A."/>
            <person name="Hutchinson M.I."/>
            <person name="Powell A.J."/>
            <person name="Barry K."/>
            <person name="Miller A.N."/>
            <person name="Grigoriev I.V."/>
            <person name="Debuchy R."/>
            <person name="Gladieux P."/>
            <person name="Thoren M.H."/>
            <person name="Johannesson H."/>
        </authorList>
    </citation>
    <scope>NUCLEOTIDE SEQUENCE</scope>
    <source>
        <strain evidence="5">CBS 540.89</strain>
    </source>
</reference>
<evidence type="ECO:0000256" key="1">
    <source>
        <dbReference type="ARBA" id="ARBA00022723"/>
    </source>
</evidence>
<accession>A0AA40AX45</accession>
<keyword evidence="1" id="KW-0479">Metal-binding</keyword>
<gene>
    <name evidence="5" type="ORF">B0T21DRAFT_385861</name>
</gene>
<dbReference type="AlphaFoldDB" id="A0AA40AX45"/>